<sequence length="210" mass="22237">MEGELDIYRQQGFATPLGLGQAPAVLVIDFVHGFTDPAHFGGGNIGEAIGRTVELLALARARGWPVAHTRVVYADDGSDGGAFAMKVPALLTLTETSPLSQIVPEVAPVKGETVFRKRHASAFFGTDLGAWLSFRRIDTLLVAGCTTSGCVRASVIDASANNMRPVVVTDCVGDRAIGPHEANLFDMGQKYADLMSLEELRRAVTGNAPA</sequence>
<evidence type="ECO:0000256" key="1">
    <source>
        <dbReference type="ARBA" id="ARBA00022801"/>
    </source>
</evidence>
<dbReference type="SUPFAM" id="SSF52499">
    <property type="entry name" value="Isochorismatase-like hydrolases"/>
    <property type="match status" value="1"/>
</dbReference>
<dbReference type="AlphaFoldDB" id="A0A502GEZ0"/>
<dbReference type="GO" id="GO:0016787">
    <property type="term" value="F:hydrolase activity"/>
    <property type="evidence" value="ECO:0007669"/>
    <property type="project" value="UniProtKB-KW"/>
</dbReference>
<dbReference type="Gene3D" id="3.40.50.850">
    <property type="entry name" value="Isochorismatase-like"/>
    <property type="match status" value="1"/>
</dbReference>
<dbReference type="InterPro" id="IPR050272">
    <property type="entry name" value="Isochorismatase-like_hydrls"/>
</dbReference>
<dbReference type="Pfam" id="PF00857">
    <property type="entry name" value="Isochorismatase"/>
    <property type="match status" value="1"/>
</dbReference>
<proteinExistence type="predicted"/>
<dbReference type="InterPro" id="IPR000868">
    <property type="entry name" value="Isochorismatase-like_dom"/>
</dbReference>
<dbReference type="EMBL" id="RCZP01000002">
    <property type="protein sequence ID" value="TPG60465.1"/>
    <property type="molecule type" value="Genomic_DNA"/>
</dbReference>
<gene>
    <name evidence="3" type="ORF">EAH89_03600</name>
</gene>
<evidence type="ECO:0000313" key="4">
    <source>
        <dbReference type="Proteomes" id="UP000317078"/>
    </source>
</evidence>
<evidence type="ECO:0000313" key="3">
    <source>
        <dbReference type="EMBL" id="TPG60465.1"/>
    </source>
</evidence>
<protein>
    <submittedName>
        <fullName evidence="3">Isochorismatase family protein</fullName>
    </submittedName>
</protein>
<keyword evidence="1" id="KW-0378">Hydrolase</keyword>
<accession>A0A502GEZ0</accession>
<organism evidence="3 4">
    <name type="scientific">Muricoccus nepalensis</name>
    <dbReference type="NCBI Taxonomy" id="1854500"/>
    <lineage>
        <taxon>Bacteria</taxon>
        <taxon>Pseudomonadati</taxon>
        <taxon>Pseudomonadota</taxon>
        <taxon>Alphaproteobacteria</taxon>
        <taxon>Acetobacterales</taxon>
        <taxon>Roseomonadaceae</taxon>
        <taxon>Muricoccus</taxon>
    </lineage>
</organism>
<comment type="caution">
    <text evidence="3">The sequence shown here is derived from an EMBL/GenBank/DDBJ whole genome shotgun (WGS) entry which is preliminary data.</text>
</comment>
<dbReference type="InterPro" id="IPR036380">
    <property type="entry name" value="Isochorismatase-like_sf"/>
</dbReference>
<dbReference type="PANTHER" id="PTHR43540">
    <property type="entry name" value="PEROXYUREIDOACRYLATE/UREIDOACRYLATE AMIDOHYDROLASE-RELATED"/>
    <property type="match status" value="1"/>
</dbReference>
<keyword evidence="4" id="KW-1185">Reference proteome</keyword>
<dbReference type="Proteomes" id="UP000317078">
    <property type="component" value="Unassembled WGS sequence"/>
</dbReference>
<evidence type="ECO:0000259" key="2">
    <source>
        <dbReference type="Pfam" id="PF00857"/>
    </source>
</evidence>
<dbReference type="OrthoDB" id="7500697at2"/>
<name>A0A502GEZ0_9PROT</name>
<reference evidence="3 4" key="1">
    <citation type="journal article" date="2019" name="Environ. Microbiol.">
        <title>Species interactions and distinct microbial communities in high Arctic permafrost affected cryosols are associated with the CH4 and CO2 gas fluxes.</title>
        <authorList>
            <person name="Altshuler I."/>
            <person name="Hamel J."/>
            <person name="Turney S."/>
            <person name="Magnuson E."/>
            <person name="Levesque R."/>
            <person name="Greer C."/>
            <person name="Whyte L.G."/>
        </authorList>
    </citation>
    <scope>NUCLEOTIDE SEQUENCE [LARGE SCALE GENOMIC DNA]</scope>
    <source>
        <strain evidence="3 4">S9.3B</strain>
    </source>
</reference>
<dbReference type="PANTHER" id="PTHR43540:SF1">
    <property type="entry name" value="ISOCHORISMATASE HYDROLASE"/>
    <property type="match status" value="1"/>
</dbReference>
<dbReference type="RefSeq" id="WP_140881393.1">
    <property type="nucleotide sequence ID" value="NZ_RCZP01000002.1"/>
</dbReference>
<feature type="domain" description="Isochorismatase-like" evidence="2">
    <location>
        <begin position="24"/>
        <end position="199"/>
    </location>
</feature>